<reference evidence="1" key="1">
    <citation type="journal article" date="2015" name="Nature">
        <title>Complex archaea that bridge the gap between prokaryotes and eukaryotes.</title>
        <authorList>
            <person name="Spang A."/>
            <person name="Saw J.H."/>
            <person name="Jorgensen S.L."/>
            <person name="Zaremba-Niedzwiedzka K."/>
            <person name="Martijn J."/>
            <person name="Lind A.E."/>
            <person name="van Eijk R."/>
            <person name="Schleper C."/>
            <person name="Guy L."/>
            <person name="Ettema T.J."/>
        </authorList>
    </citation>
    <scope>NUCLEOTIDE SEQUENCE</scope>
</reference>
<gene>
    <name evidence="1" type="ORF">LCGC14_2461840</name>
</gene>
<dbReference type="AlphaFoldDB" id="A0A0F9BD21"/>
<organism evidence="1">
    <name type="scientific">marine sediment metagenome</name>
    <dbReference type="NCBI Taxonomy" id="412755"/>
    <lineage>
        <taxon>unclassified sequences</taxon>
        <taxon>metagenomes</taxon>
        <taxon>ecological metagenomes</taxon>
    </lineage>
</organism>
<evidence type="ECO:0000313" key="1">
    <source>
        <dbReference type="EMBL" id="KKL19799.1"/>
    </source>
</evidence>
<comment type="caution">
    <text evidence="1">The sequence shown here is derived from an EMBL/GenBank/DDBJ whole genome shotgun (WGS) entry which is preliminary data.</text>
</comment>
<protein>
    <submittedName>
        <fullName evidence="1">Uncharacterized protein</fullName>
    </submittedName>
</protein>
<feature type="non-terminal residue" evidence="1">
    <location>
        <position position="74"/>
    </location>
</feature>
<dbReference type="EMBL" id="LAZR01038348">
    <property type="protein sequence ID" value="KKL19799.1"/>
    <property type="molecule type" value="Genomic_DNA"/>
</dbReference>
<sequence>METIKSTLIETFKENVEGLKKKQSKYAYGITISSYHPFMSESFFESGITFQPVGKTDTDVPLLISNAPEILKET</sequence>
<proteinExistence type="predicted"/>
<name>A0A0F9BD21_9ZZZZ</name>
<accession>A0A0F9BD21</accession>